<keyword evidence="5" id="KW-0067">ATP-binding</keyword>
<evidence type="ECO:0000256" key="7">
    <source>
        <dbReference type="ARBA" id="ARBA00023136"/>
    </source>
</evidence>
<dbReference type="GO" id="GO:0005886">
    <property type="term" value="C:plasma membrane"/>
    <property type="evidence" value="ECO:0007669"/>
    <property type="project" value="TreeGrafter"/>
</dbReference>
<evidence type="ECO:0000256" key="4">
    <source>
        <dbReference type="ARBA" id="ARBA00022741"/>
    </source>
</evidence>
<keyword evidence="4" id="KW-0547">Nucleotide-binding</keyword>
<keyword evidence="7" id="KW-0472">Membrane</keyword>
<comment type="caution">
    <text evidence="10">The sequence shown here is derived from an EMBL/GenBank/DDBJ whole genome shotgun (WGS) entry which is preliminary data.</text>
</comment>
<evidence type="ECO:0000313" key="11">
    <source>
        <dbReference type="Proteomes" id="UP000827092"/>
    </source>
</evidence>
<sequence length="152" mass="17024">MLKANHVDSEMRVLVSEMELMKSMGRHTNVISLQGVCSQGANHVDSEMRVLVSEMELMKSMGRHTNVISLQGVCSQGGPLYVIVEFCAKGNLRDYLRTHRMTAVNATYGEDGYETPITSSHRGDEDMLPLGYKNLSFAYQTARGMEYLANKR</sequence>
<dbReference type="GO" id="GO:0004714">
    <property type="term" value="F:transmembrane receptor protein tyrosine kinase activity"/>
    <property type="evidence" value="ECO:0007669"/>
    <property type="project" value="TreeGrafter"/>
</dbReference>
<keyword evidence="11" id="KW-1185">Reference proteome</keyword>
<dbReference type="GO" id="GO:0005524">
    <property type="term" value="F:ATP binding"/>
    <property type="evidence" value="ECO:0007669"/>
    <property type="project" value="UniProtKB-KW"/>
</dbReference>
<dbReference type="Gene3D" id="3.30.200.20">
    <property type="entry name" value="Phosphorylase Kinase, domain 1"/>
    <property type="match status" value="2"/>
</dbReference>
<dbReference type="InterPro" id="IPR000719">
    <property type="entry name" value="Prot_kinase_dom"/>
</dbReference>
<organism evidence="10 11">
    <name type="scientific">Oedothorax gibbosus</name>
    <dbReference type="NCBI Taxonomy" id="931172"/>
    <lineage>
        <taxon>Eukaryota</taxon>
        <taxon>Metazoa</taxon>
        <taxon>Ecdysozoa</taxon>
        <taxon>Arthropoda</taxon>
        <taxon>Chelicerata</taxon>
        <taxon>Arachnida</taxon>
        <taxon>Araneae</taxon>
        <taxon>Araneomorphae</taxon>
        <taxon>Entelegynae</taxon>
        <taxon>Araneoidea</taxon>
        <taxon>Linyphiidae</taxon>
        <taxon>Erigoninae</taxon>
        <taxon>Oedothorax</taxon>
    </lineage>
</organism>
<dbReference type="InterPro" id="IPR011009">
    <property type="entry name" value="Kinase-like_dom_sf"/>
</dbReference>
<name>A0AAV6U3N9_9ARAC</name>
<protein>
    <recommendedName>
        <fullName evidence="9">Protein kinase domain-containing protein</fullName>
    </recommendedName>
</protein>
<evidence type="ECO:0000313" key="10">
    <source>
        <dbReference type="EMBL" id="KAG8178151.1"/>
    </source>
</evidence>
<reference evidence="10 11" key="1">
    <citation type="journal article" date="2022" name="Nat. Ecol. Evol.">
        <title>A masculinizing supergene underlies an exaggerated male reproductive morph in a spider.</title>
        <authorList>
            <person name="Hendrickx F."/>
            <person name="De Corte Z."/>
            <person name="Sonet G."/>
            <person name="Van Belleghem S.M."/>
            <person name="Kostlbacher S."/>
            <person name="Vangestel C."/>
        </authorList>
    </citation>
    <scope>NUCLEOTIDE SEQUENCE [LARGE SCALE GENOMIC DNA]</scope>
    <source>
        <strain evidence="10">W744_W776</strain>
    </source>
</reference>
<keyword evidence="3" id="KW-0732">Signal</keyword>
<keyword evidence="2" id="KW-0812">Transmembrane</keyword>
<dbReference type="GO" id="GO:0043235">
    <property type="term" value="C:receptor complex"/>
    <property type="evidence" value="ECO:0007669"/>
    <property type="project" value="TreeGrafter"/>
</dbReference>
<evidence type="ECO:0000256" key="6">
    <source>
        <dbReference type="ARBA" id="ARBA00022989"/>
    </source>
</evidence>
<gene>
    <name evidence="10" type="ORF">JTE90_006290</name>
</gene>
<evidence type="ECO:0000259" key="9">
    <source>
        <dbReference type="PROSITE" id="PS50011"/>
    </source>
</evidence>
<dbReference type="GO" id="GO:0007169">
    <property type="term" value="P:cell surface receptor protein tyrosine kinase signaling pathway"/>
    <property type="evidence" value="ECO:0007669"/>
    <property type="project" value="TreeGrafter"/>
</dbReference>
<dbReference type="PROSITE" id="PS50011">
    <property type="entry name" value="PROTEIN_KINASE_DOM"/>
    <property type="match status" value="1"/>
</dbReference>
<dbReference type="PANTHER" id="PTHR24416">
    <property type="entry name" value="TYROSINE-PROTEIN KINASE RECEPTOR"/>
    <property type="match status" value="1"/>
</dbReference>
<keyword evidence="8" id="KW-0675">Receptor</keyword>
<dbReference type="AlphaFoldDB" id="A0AAV6U3N9"/>
<dbReference type="SUPFAM" id="SSF56112">
    <property type="entry name" value="Protein kinase-like (PK-like)"/>
    <property type="match status" value="1"/>
</dbReference>
<accession>A0AAV6U3N9</accession>
<dbReference type="InterPro" id="IPR050122">
    <property type="entry name" value="RTK"/>
</dbReference>
<evidence type="ECO:0000256" key="5">
    <source>
        <dbReference type="ARBA" id="ARBA00022840"/>
    </source>
</evidence>
<comment type="subcellular location">
    <subcellularLocation>
        <location evidence="1">Membrane</location>
    </subcellularLocation>
</comment>
<dbReference type="EMBL" id="JAFNEN010000713">
    <property type="protein sequence ID" value="KAG8178151.1"/>
    <property type="molecule type" value="Genomic_DNA"/>
</dbReference>
<keyword evidence="6" id="KW-1133">Transmembrane helix</keyword>
<dbReference type="Proteomes" id="UP000827092">
    <property type="component" value="Unassembled WGS sequence"/>
</dbReference>
<evidence type="ECO:0000256" key="1">
    <source>
        <dbReference type="ARBA" id="ARBA00004370"/>
    </source>
</evidence>
<proteinExistence type="predicted"/>
<feature type="domain" description="Protein kinase" evidence="9">
    <location>
        <begin position="1"/>
        <end position="152"/>
    </location>
</feature>
<evidence type="ECO:0000256" key="8">
    <source>
        <dbReference type="ARBA" id="ARBA00023170"/>
    </source>
</evidence>
<dbReference type="Pfam" id="PF07714">
    <property type="entry name" value="PK_Tyr_Ser-Thr"/>
    <property type="match status" value="1"/>
</dbReference>
<dbReference type="PANTHER" id="PTHR24416:SF550">
    <property type="entry name" value="FIBROBLAST GROWTH FACTOR RECEPTOR HOMOLOG 1-RELATED"/>
    <property type="match status" value="1"/>
</dbReference>
<evidence type="ECO:0000256" key="3">
    <source>
        <dbReference type="ARBA" id="ARBA00022729"/>
    </source>
</evidence>
<dbReference type="InterPro" id="IPR001245">
    <property type="entry name" value="Ser-Thr/Tyr_kinase_cat_dom"/>
</dbReference>
<evidence type="ECO:0000256" key="2">
    <source>
        <dbReference type="ARBA" id="ARBA00022692"/>
    </source>
</evidence>